<dbReference type="Gene3D" id="3.10.450.240">
    <property type="match status" value="1"/>
</dbReference>
<dbReference type="PANTHER" id="PTHR41542">
    <property type="entry name" value="BLL5807 PROTEIN"/>
    <property type="match status" value="1"/>
</dbReference>
<dbReference type="InterPro" id="IPR007379">
    <property type="entry name" value="Tim44-like_dom"/>
</dbReference>
<evidence type="ECO:0000256" key="1">
    <source>
        <dbReference type="SAM" id="Phobius"/>
    </source>
</evidence>
<dbReference type="InterPro" id="IPR032710">
    <property type="entry name" value="NTF2-like_dom_sf"/>
</dbReference>
<sequence length="314" mass="34795">MGVGVMARRPYLIRAVFLAGFLWLGILARLEEPGWTGLPCLFRMECPAWAAEAPPRKPALELPPTKTPPPASTTRNPMDNLIRLLAGGLLAGVLWSALFGYPFYSYWPDRPGPLGLLDLSVLAAFGYLGFLFLKAAVGRGRKSPPRPPPAFLAGRDSLPLTLTVEPEAEPGLRAIAASDPDFDLAAFGEFAHRLAANLHSAWNRQDLGALRKEVGDDLWKYLDMGLRILNLREEINRLEDLHIHRMAVTAAGQEGDKEFITVGLEGEVVDYVLQKNSYQLVSGSLTYPVALRESWRYERQGGQKAWKLVDIKDH</sequence>
<keyword evidence="1" id="KW-0472">Membrane</keyword>
<evidence type="ECO:0000259" key="2">
    <source>
        <dbReference type="SMART" id="SM00978"/>
    </source>
</evidence>
<dbReference type="SMART" id="SM00978">
    <property type="entry name" value="Tim44"/>
    <property type="match status" value="1"/>
</dbReference>
<dbReference type="SUPFAM" id="SSF54427">
    <property type="entry name" value="NTF2-like"/>
    <property type="match status" value="1"/>
</dbReference>
<comment type="caution">
    <text evidence="3">The sequence shown here is derived from an EMBL/GenBank/DDBJ whole genome shotgun (WGS) entry which is preliminary data.</text>
</comment>
<dbReference type="EMBL" id="DTHB01000016">
    <property type="protein sequence ID" value="HGB13874.1"/>
    <property type="molecule type" value="Genomic_DNA"/>
</dbReference>
<feature type="domain" description="Tim44-like" evidence="2">
    <location>
        <begin position="168"/>
        <end position="313"/>
    </location>
</feature>
<feature type="transmembrane region" description="Helical" evidence="1">
    <location>
        <begin position="116"/>
        <end position="137"/>
    </location>
</feature>
<accession>A0A7C3WPK9</accession>
<reference evidence="3" key="1">
    <citation type="journal article" date="2020" name="mSystems">
        <title>Genome- and Community-Level Interaction Insights into Carbon Utilization and Element Cycling Functions of Hydrothermarchaeota in Hydrothermal Sediment.</title>
        <authorList>
            <person name="Zhou Z."/>
            <person name="Liu Y."/>
            <person name="Xu W."/>
            <person name="Pan J."/>
            <person name="Luo Z.H."/>
            <person name="Li M."/>
        </authorList>
    </citation>
    <scope>NUCLEOTIDE SEQUENCE [LARGE SCALE GENOMIC DNA]</scope>
    <source>
        <strain evidence="3">SpSt-776</strain>
    </source>
</reference>
<name>A0A7C3WPK9_9BACT</name>
<dbReference type="PANTHER" id="PTHR41542:SF1">
    <property type="entry name" value="BLL5807 PROTEIN"/>
    <property type="match status" value="1"/>
</dbReference>
<keyword evidence="1" id="KW-0812">Transmembrane</keyword>
<gene>
    <name evidence="3" type="ORF">ENV62_01350</name>
</gene>
<feature type="transmembrane region" description="Helical" evidence="1">
    <location>
        <begin position="12"/>
        <end position="30"/>
    </location>
</feature>
<organism evidence="3">
    <name type="scientific">Desulfobacca acetoxidans</name>
    <dbReference type="NCBI Taxonomy" id="60893"/>
    <lineage>
        <taxon>Bacteria</taxon>
        <taxon>Pseudomonadati</taxon>
        <taxon>Thermodesulfobacteriota</taxon>
        <taxon>Desulfobaccia</taxon>
        <taxon>Desulfobaccales</taxon>
        <taxon>Desulfobaccaceae</taxon>
        <taxon>Desulfobacca</taxon>
    </lineage>
</organism>
<dbReference type="AlphaFoldDB" id="A0A7C3WPK9"/>
<keyword evidence="1" id="KW-1133">Transmembrane helix</keyword>
<protein>
    <recommendedName>
        <fullName evidence="2">Tim44-like domain-containing protein</fullName>
    </recommendedName>
</protein>
<proteinExistence type="predicted"/>
<dbReference type="Pfam" id="PF04280">
    <property type="entry name" value="Tim44"/>
    <property type="match status" value="1"/>
</dbReference>
<evidence type="ECO:0000313" key="3">
    <source>
        <dbReference type="EMBL" id="HGB13874.1"/>
    </source>
</evidence>
<feature type="transmembrane region" description="Helical" evidence="1">
    <location>
        <begin position="84"/>
        <end position="104"/>
    </location>
</feature>